<dbReference type="Gene3D" id="3.40.50.720">
    <property type="entry name" value="NAD(P)-binding Rossmann-like Domain"/>
    <property type="match status" value="1"/>
</dbReference>
<dbReference type="InterPro" id="IPR002347">
    <property type="entry name" value="SDR_fam"/>
</dbReference>
<dbReference type="NCBIfam" id="NF006509">
    <property type="entry name" value="PRK08945.1"/>
    <property type="match status" value="1"/>
</dbReference>
<evidence type="ECO:0000256" key="1">
    <source>
        <dbReference type="ARBA" id="ARBA00006484"/>
    </source>
</evidence>
<dbReference type="PANTHER" id="PTHR42901">
    <property type="entry name" value="ALCOHOL DEHYDROGENASE"/>
    <property type="match status" value="1"/>
</dbReference>
<organism evidence="3 4">
    <name type="scientific">Moraxella lacunata</name>
    <dbReference type="NCBI Taxonomy" id="477"/>
    <lineage>
        <taxon>Bacteria</taxon>
        <taxon>Pseudomonadati</taxon>
        <taxon>Pseudomonadota</taxon>
        <taxon>Gammaproteobacteria</taxon>
        <taxon>Moraxellales</taxon>
        <taxon>Moraxellaceae</taxon>
        <taxon>Moraxella</taxon>
    </lineage>
</organism>
<reference evidence="3 4" key="1">
    <citation type="submission" date="2018-06" db="EMBL/GenBank/DDBJ databases">
        <authorList>
            <consortium name="Pathogen Informatics"/>
            <person name="Doyle S."/>
        </authorList>
    </citation>
    <scope>NUCLEOTIDE SEQUENCE [LARGE SCALE GENOMIC DNA]</scope>
    <source>
        <strain evidence="3 4">NCTC10359</strain>
    </source>
</reference>
<dbReference type="PRINTS" id="PR00081">
    <property type="entry name" value="GDHRDH"/>
</dbReference>
<evidence type="ECO:0000313" key="4">
    <source>
        <dbReference type="Proteomes" id="UP000254437"/>
    </source>
</evidence>
<proteinExistence type="inferred from homology"/>
<dbReference type="PANTHER" id="PTHR42901:SF1">
    <property type="entry name" value="ALCOHOL DEHYDROGENASE"/>
    <property type="match status" value="1"/>
</dbReference>
<dbReference type="Proteomes" id="UP000254437">
    <property type="component" value="Unassembled WGS sequence"/>
</dbReference>
<dbReference type="InterPro" id="IPR036291">
    <property type="entry name" value="NAD(P)-bd_dom_sf"/>
</dbReference>
<dbReference type="GO" id="GO:0016491">
    <property type="term" value="F:oxidoreductase activity"/>
    <property type="evidence" value="ECO:0007669"/>
    <property type="project" value="UniProtKB-KW"/>
</dbReference>
<comment type="similarity">
    <text evidence="1">Belongs to the short-chain dehydrogenases/reductases (SDR) family.</text>
</comment>
<dbReference type="Pfam" id="PF00106">
    <property type="entry name" value="adh_short"/>
    <property type="match status" value="1"/>
</dbReference>
<dbReference type="EC" id="1.-.-.-" evidence="3"/>
<accession>A0A378TQ14</accession>
<evidence type="ECO:0000313" key="3">
    <source>
        <dbReference type="EMBL" id="STZ62939.1"/>
    </source>
</evidence>
<name>A0A378TQ14_MORLA</name>
<gene>
    <name evidence="3" type="primary">yciK</name>
    <name evidence="3" type="ORF">NCTC10359_01345</name>
</gene>
<dbReference type="EMBL" id="UGQU01000002">
    <property type="protein sequence ID" value="STZ62939.1"/>
    <property type="molecule type" value="Genomic_DNA"/>
</dbReference>
<dbReference type="RefSeq" id="WP_115006797.1">
    <property type="nucleotide sequence ID" value="NZ_UGQU01000002.1"/>
</dbReference>
<protein>
    <submittedName>
        <fullName evidence="3">Uncharacterized oxidoreductase yciK</fullName>
        <ecNumber evidence="3">1.-.-.-</ecNumber>
    </submittedName>
</protein>
<evidence type="ECO:0000256" key="2">
    <source>
        <dbReference type="ARBA" id="ARBA00023002"/>
    </source>
</evidence>
<dbReference type="SUPFAM" id="SSF51735">
    <property type="entry name" value="NAD(P)-binding Rossmann-fold domains"/>
    <property type="match status" value="1"/>
</dbReference>
<sequence>MTTQDILNYTPTADSLADKIILVTGAGDGIGKVASLTYAKCGATVLLLGKTESKLEAVYDEIESLGLATPAILPMDLEKASFAQMNELATLIQKEFGRLDGVLHNAGVLGALTPLEMYDPITFEQVMHVNGTAVFMLTQALFPLLMSAPSGSVVFTSSGVAKVRPFWGAYALSKQMIEGMSTIFTEETKNHTALRFNCINPGATRTNMRAHAFPGENPLTLKTPEDIMPAYVYLMTDMASGVKGQVIHCQPK</sequence>
<keyword evidence="2 3" id="KW-0560">Oxidoreductase</keyword>
<dbReference type="AlphaFoldDB" id="A0A378TQ14"/>
<dbReference type="STRING" id="477.A9309_05985"/>